<sequence>MKKLLITIYIILFSISPIFAQMNEDKSTEYDVVVTETEDIEKTSSNSYFDLTLEKGSQNPLNKKIPFTLTITPKIDSPKTQILWDTPIVFSVETKHREFVDLDKDVTYTFTANIKPNRGGSYNIAANVISWQHDTNKTNTVTYTITLNNGLTVQPVDSQYTLTILILIVSIILLSIVSVFLIIKGTKKLIVKLRKWLTPPF</sequence>
<dbReference type="EMBL" id="LBPV01000035">
    <property type="protein sequence ID" value="KKP65004.1"/>
    <property type="molecule type" value="Genomic_DNA"/>
</dbReference>
<evidence type="ECO:0000313" key="3">
    <source>
        <dbReference type="EMBL" id="KKP65004.1"/>
    </source>
</evidence>
<dbReference type="AlphaFoldDB" id="A0A0G0B6P3"/>
<keyword evidence="1" id="KW-0472">Membrane</keyword>
<name>A0A0G0B6P3_9BACT</name>
<evidence type="ECO:0000256" key="2">
    <source>
        <dbReference type="SAM" id="SignalP"/>
    </source>
</evidence>
<feature type="signal peptide" evidence="2">
    <location>
        <begin position="1"/>
        <end position="20"/>
    </location>
</feature>
<keyword evidence="1" id="KW-0812">Transmembrane</keyword>
<reference evidence="3 4" key="1">
    <citation type="journal article" date="2015" name="Nature">
        <title>rRNA introns, odd ribosomes, and small enigmatic genomes across a large radiation of phyla.</title>
        <authorList>
            <person name="Brown C.T."/>
            <person name="Hug L.A."/>
            <person name="Thomas B.C."/>
            <person name="Sharon I."/>
            <person name="Castelle C.J."/>
            <person name="Singh A."/>
            <person name="Wilkins M.J."/>
            <person name="Williams K.H."/>
            <person name="Banfield J.F."/>
        </authorList>
    </citation>
    <scope>NUCLEOTIDE SEQUENCE [LARGE SCALE GENOMIC DNA]</scope>
</reference>
<keyword evidence="1" id="KW-1133">Transmembrane helix</keyword>
<evidence type="ECO:0000256" key="1">
    <source>
        <dbReference type="SAM" id="Phobius"/>
    </source>
</evidence>
<accession>A0A0G0B6P3</accession>
<protein>
    <submittedName>
        <fullName evidence="3">Uncharacterized protein</fullName>
    </submittedName>
</protein>
<feature type="transmembrane region" description="Helical" evidence="1">
    <location>
        <begin position="160"/>
        <end position="183"/>
    </location>
</feature>
<proteinExistence type="predicted"/>
<organism evidence="3 4">
    <name type="scientific">candidate division WS6 bacterium GW2011_GWE1_34_7</name>
    <dbReference type="NCBI Taxonomy" id="1619093"/>
    <lineage>
        <taxon>Bacteria</taxon>
        <taxon>Candidatus Dojkabacteria</taxon>
    </lineage>
</organism>
<keyword evidence="2" id="KW-0732">Signal</keyword>
<feature type="chain" id="PRO_5002531403" evidence="2">
    <location>
        <begin position="21"/>
        <end position="201"/>
    </location>
</feature>
<gene>
    <name evidence="3" type="ORF">UR61_C0035G0003</name>
</gene>
<comment type="caution">
    <text evidence="3">The sequence shown here is derived from an EMBL/GenBank/DDBJ whole genome shotgun (WGS) entry which is preliminary data.</text>
</comment>
<evidence type="ECO:0000313" key="4">
    <source>
        <dbReference type="Proteomes" id="UP000033866"/>
    </source>
</evidence>
<dbReference type="Proteomes" id="UP000033866">
    <property type="component" value="Unassembled WGS sequence"/>
</dbReference>